<keyword evidence="1" id="KW-0732">Signal</keyword>
<feature type="signal peptide" evidence="1">
    <location>
        <begin position="1"/>
        <end position="18"/>
    </location>
</feature>
<gene>
    <name evidence="2" type="ORF">PMAYCL1PPCAC_17158</name>
</gene>
<evidence type="ECO:0000256" key="1">
    <source>
        <dbReference type="SAM" id="SignalP"/>
    </source>
</evidence>
<dbReference type="PANTHER" id="PTHR34401">
    <property type="entry name" value="PROTEIN CBG12388-RELATED"/>
    <property type="match status" value="1"/>
</dbReference>
<dbReference type="EMBL" id="BTRK01000004">
    <property type="protein sequence ID" value="GMR46963.1"/>
    <property type="molecule type" value="Genomic_DNA"/>
</dbReference>
<evidence type="ECO:0000313" key="3">
    <source>
        <dbReference type="Proteomes" id="UP001328107"/>
    </source>
</evidence>
<feature type="non-terminal residue" evidence="2">
    <location>
        <position position="1"/>
    </location>
</feature>
<reference evidence="3" key="1">
    <citation type="submission" date="2022-10" db="EMBL/GenBank/DDBJ databases">
        <title>Genome assembly of Pristionchus species.</title>
        <authorList>
            <person name="Yoshida K."/>
            <person name="Sommer R.J."/>
        </authorList>
    </citation>
    <scope>NUCLEOTIDE SEQUENCE [LARGE SCALE GENOMIC DNA]</scope>
    <source>
        <strain evidence="3">RS5460</strain>
    </source>
</reference>
<name>A0AAN5I024_9BILA</name>
<dbReference type="PANTHER" id="PTHR34401:SF3">
    <property type="entry name" value="DB DOMAIN-CONTAINING PROTEIN"/>
    <property type="match status" value="1"/>
</dbReference>
<proteinExistence type="predicted"/>
<comment type="caution">
    <text evidence="2">The sequence shown here is derived from an EMBL/GenBank/DDBJ whole genome shotgun (WGS) entry which is preliminary data.</text>
</comment>
<protein>
    <submittedName>
        <fullName evidence="2">Uncharacterized protein</fullName>
    </submittedName>
</protein>
<feature type="chain" id="PRO_5042873328" evidence="1">
    <location>
        <begin position="19"/>
        <end position="210"/>
    </location>
</feature>
<organism evidence="2 3">
    <name type="scientific">Pristionchus mayeri</name>
    <dbReference type="NCBI Taxonomy" id="1317129"/>
    <lineage>
        <taxon>Eukaryota</taxon>
        <taxon>Metazoa</taxon>
        <taxon>Ecdysozoa</taxon>
        <taxon>Nematoda</taxon>
        <taxon>Chromadorea</taxon>
        <taxon>Rhabditida</taxon>
        <taxon>Rhabditina</taxon>
        <taxon>Diplogasteromorpha</taxon>
        <taxon>Diplogasteroidea</taxon>
        <taxon>Neodiplogasteridae</taxon>
        <taxon>Pristionchus</taxon>
    </lineage>
</organism>
<accession>A0AAN5I024</accession>
<keyword evidence="3" id="KW-1185">Reference proteome</keyword>
<sequence>FQMLKLALLSLLLVGVFGKDDMQEQCLCKDFDPCYESAVDTVLKCSEKCKHLLTELGADFDEAKKCIEAHQPKIVKASACSRKSLGPMCTEKPGQMVKKYVPETIQIAAVREITEMAKRSGLLGKTTKLFDQAQKAATCMLKCAANTDCGKKLKCSVELPPDNEIVKKVKTCALDNGFTTPVAQEICSCLNKSGVKLLDDICPTLKITKK</sequence>
<dbReference type="AlphaFoldDB" id="A0AAN5I024"/>
<dbReference type="Proteomes" id="UP001328107">
    <property type="component" value="Unassembled WGS sequence"/>
</dbReference>
<evidence type="ECO:0000313" key="2">
    <source>
        <dbReference type="EMBL" id="GMR46963.1"/>
    </source>
</evidence>